<dbReference type="EMBL" id="CP033969">
    <property type="protein sequence ID" value="AZG15377.1"/>
    <property type="molecule type" value="Genomic_DNA"/>
</dbReference>
<gene>
    <name evidence="4" type="ORF">EHF44_14185</name>
</gene>
<feature type="domain" description="Solute-binding protein family 3/N-terminal" evidence="3">
    <location>
        <begin position="7"/>
        <end position="227"/>
    </location>
</feature>
<dbReference type="OrthoDB" id="368476at2"/>
<evidence type="ECO:0000256" key="2">
    <source>
        <dbReference type="SAM" id="MobiDB-lite"/>
    </source>
</evidence>
<sequence>MRNANPAFRSARSRSRNARSRCRNRRSPSRNGRSRSSEIRKNSFDGMIPALQARKFDAINSSMSKNEQRLKVIDFTSKLYAPIEALVVKKGSPLVATAESLKGKRVGVLQGSTQETYARKYWGGNGVDIVPYQTQDLIWPDLIAGRIDAAMAFAPQADAGFLKTPPGKDFVFAQGPAIKDDSIFGPGVSIGVRKDDTALRDAINGAIDSLRKDGTYDKIAKKYFNFNIYGS</sequence>
<dbReference type="InterPro" id="IPR001638">
    <property type="entry name" value="Solute-binding_3/MltF_N"/>
</dbReference>
<evidence type="ECO:0000313" key="4">
    <source>
        <dbReference type="EMBL" id="AZG15377.1"/>
    </source>
</evidence>
<dbReference type="Gene3D" id="3.40.190.10">
    <property type="entry name" value="Periplasmic binding protein-like II"/>
    <property type="match status" value="2"/>
</dbReference>
<dbReference type="Pfam" id="PF00497">
    <property type="entry name" value="SBP_bac_3"/>
    <property type="match status" value="1"/>
</dbReference>
<name>A0A3G8H4E0_9BURK</name>
<dbReference type="KEGG" id="cpau:EHF44_14185"/>
<evidence type="ECO:0000259" key="3">
    <source>
        <dbReference type="SMART" id="SM00062"/>
    </source>
</evidence>
<feature type="compositionally biased region" description="Low complexity" evidence="2">
    <location>
        <begin position="1"/>
        <end position="10"/>
    </location>
</feature>
<accession>A0A3G8H4E0</accession>
<reference evidence="5" key="1">
    <citation type="submission" date="2018-11" db="EMBL/GenBank/DDBJ databases">
        <title>FDA dAtabase for Regulatory Grade micrObial Sequences (FDA-ARGOS): Supporting development and validation of Infectious Disease Dx tests.</title>
        <authorList>
            <person name="Goldberg B."/>
            <person name="Campos J."/>
            <person name="Tallon L."/>
            <person name="Sadzewicz L."/>
            <person name="Zhao X."/>
            <person name="Vavikolanu K."/>
            <person name="Mehta A."/>
            <person name="Aluvathingal J."/>
            <person name="Nadendla S."/>
            <person name="Geyer C."/>
            <person name="Nandy P."/>
            <person name="Yan Y."/>
            <person name="Sichtig H."/>
        </authorList>
    </citation>
    <scope>NUCLEOTIDE SEQUENCE [LARGE SCALE GENOMIC DNA]</scope>
    <source>
        <strain evidence="5">FDAARGOS_614</strain>
    </source>
</reference>
<dbReference type="SMART" id="SM00062">
    <property type="entry name" value="PBPb"/>
    <property type="match status" value="1"/>
</dbReference>
<dbReference type="AlphaFoldDB" id="A0A3G8H4E0"/>
<feature type="region of interest" description="Disordered" evidence="2">
    <location>
        <begin position="1"/>
        <end position="44"/>
    </location>
</feature>
<evidence type="ECO:0000256" key="1">
    <source>
        <dbReference type="ARBA" id="ARBA00022729"/>
    </source>
</evidence>
<dbReference type="Proteomes" id="UP000270411">
    <property type="component" value="Chromosome 1"/>
</dbReference>
<proteinExistence type="predicted"/>
<dbReference type="PANTHER" id="PTHR35936:SF13">
    <property type="entry name" value="HISTIDINE-BINDING PERIPLASMIC PROTEIN"/>
    <property type="match status" value="1"/>
</dbReference>
<organism evidence="4 5">
    <name type="scientific">Cupriavidus pauculus</name>
    <dbReference type="NCBI Taxonomy" id="82633"/>
    <lineage>
        <taxon>Bacteria</taxon>
        <taxon>Pseudomonadati</taxon>
        <taxon>Pseudomonadota</taxon>
        <taxon>Betaproteobacteria</taxon>
        <taxon>Burkholderiales</taxon>
        <taxon>Burkholderiaceae</taxon>
        <taxon>Cupriavidus</taxon>
    </lineage>
</organism>
<keyword evidence="1" id="KW-0732">Signal</keyword>
<protein>
    <submittedName>
        <fullName evidence="4">ABC transporter substrate-binding protein</fullName>
    </submittedName>
</protein>
<dbReference type="SUPFAM" id="SSF53850">
    <property type="entry name" value="Periplasmic binding protein-like II"/>
    <property type="match status" value="1"/>
</dbReference>
<evidence type="ECO:0000313" key="5">
    <source>
        <dbReference type="Proteomes" id="UP000270411"/>
    </source>
</evidence>
<feature type="compositionally biased region" description="Basic residues" evidence="2">
    <location>
        <begin position="11"/>
        <end position="28"/>
    </location>
</feature>
<dbReference type="PANTHER" id="PTHR35936">
    <property type="entry name" value="MEMBRANE-BOUND LYTIC MUREIN TRANSGLYCOSYLASE F"/>
    <property type="match status" value="1"/>
</dbReference>